<organism evidence="1 4">
    <name type="scientific">Adineta steineri</name>
    <dbReference type="NCBI Taxonomy" id="433720"/>
    <lineage>
        <taxon>Eukaryota</taxon>
        <taxon>Metazoa</taxon>
        <taxon>Spiralia</taxon>
        <taxon>Gnathifera</taxon>
        <taxon>Rotifera</taxon>
        <taxon>Eurotatoria</taxon>
        <taxon>Bdelloidea</taxon>
        <taxon>Adinetida</taxon>
        <taxon>Adinetidae</taxon>
        <taxon>Adineta</taxon>
    </lineage>
</organism>
<proteinExistence type="predicted"/>
<evidence type="ECO:0000313" key="4">
    <source>
        <dbReference type="Proteomes" id="UP000663877"/>
    </source>
</evidence>
<dbReference type="EMBL" id="CAJNOM010000162">
    <property type="protein sequence ID" value="CAF1162973.1"/>
    <property type="molecule type" value="Genomic_DNA"/>
</dbReference>
<evidence type="ECO:0000313" key="2">
    <source>
        <dbReference type="EMBL" id="CAF1162973.1"/>
    </source>
</evidence>
<evidence type="ECO:0000313" key="1">
    <source>
        <dbReference type="EMBL" id="CAF1073228.1"/>
    </source>
</evidence>
<sequence>MDTLFVSTASKSTSSLDALFNLEEHVLLSIVVLSAQAMSMNEWNESIWSRIFVYIIPPYCITSCDKAHGYFTHYLSRCIVGVEVLNELNCVKSLIESKEQMKKDHNEKEYSNIDFIQSITYALLVEADEIKQNFLLADQVMCYILEQLISLILKMHLNVIH</sequence>
<protein>
    <submittedName>
        <fullName evidence="1">Uncharacterized protein</fullName>
    </submittedName>
</protein>
<accession>A0A814M8K2</accession>
<dbReference type="AlphaFoldDB" id="A0A814M8K2"/>
<comment type="caution">
    <text evidence="1">The sequence shown here is derived from an EMBL/GenBank/DDBJ whole genome shotgun (WGS) entry which is preliminary data.</text>
</comment>
<dbReference type="Proteomes" id="UP000663832">
    <property type="component" value="Unassembled WGS sequence"/>
</dbReference>
<gene>
    <name evidence="1" type="ORF">BJG266_LOCUS19826</name>
    <name evidence="2" type="ORF">QVE165_LOCUS23664</name>
</gene>
<keyword evidence="3" id="KW-1185">Reference proteome</keyword>
<reference evidence="1" key="1">
    <citation type="submission" date="2021-02" db="EMBL/GenBank/DDBJ databases">
        <authorList>
            <person name="Nowell W R."/>
        </authorList>
    </citation>
    <scope>NUCLEOTIDE SEQUENCE</scope>
</reference>
<dbReference type="EMBL" id="CAJNOI010000109">
    <property type="protein sequence ID" value="CAF1073228.1"/>
    <property type="molecule type" value="Genomic_DNA"/>
</dbReference>
<evidence type="ECO:0000313" key="3">
    <source>
        <dbReference type="Proteomes" id="UP000663832"/>
    </source>
</evidence>
<dbReference type="Proteomes" id="UP000663877">
    <property type="component" value="Unassembled WGS sequence"/>
</dbReference>
<name>A0A814M8K2_9BILA</name>